<dbReference type="AlphaFoldDB" id="A0A8J3LXT3"/>
<keyword evidence="1" id="KW-0808">Transferase</keyword>
<dbReference type="SUPFAM" id="SSF55874">
    <property type="entry name" value="ATPase domain of HSP90 chaperone/DNA topoisomerase II/histidine kinase"/>
    <property type="match status" value="1"/>
</dbReference>
<dbReference type="Pfam" id="PF13581">
    <property type="entry name" value="HATPase_c_2"/>
    <property type="match status" value="1"/>
</dbReference>
<dbReference type="PANTHER" id="PTHR35526">
    <property type="entry name" value="ANTI-SIGMA-F FACTOR RSBW-RELATED"/>
    <property type="match status" value="1"/>
</dbReference>
<comment type="caution">
    <text evidence="3">The sequence shown here is derived from an EMBL/GenBank/DDBJ whole genome shotgun (WGS) entry which is preliminary data.</text>
</comment>
<evidence type="ECO:0000313" key="4">
    <source>
        <dbReference type="Proteomes" id="UP000653674"/>
    </source>
</evidence>
<dbReference type="SUPFAM" id="SSF52091">
    <property type="entry name" value="SpoIIaa-like"/>
    <property type="match status" value="1"/>
</dbReference>
<dbReference type="CDD" id="cd16936">
    <property type="entry name" value="HATPase_RsbW-like"/>
    <property type="match status" value="1"/>
</dbReference>
<dbReference type="Proteomes" id="UP000653674">
    <property type="component" value="Unassembled WGS sequence"/>
</dbReference>
<dbReference type="EMBL" id="BONU01000029">
    <property type="protein sequence ID" value="GIG75325.1"/>
    <property type="molecule type" value="Genomic_DNA"/>
</dbReference>
<organism evidence="3 4">
    <name type="scientific">Planosporangium flavigriseum</name>
    <dbReference type="NCBI Taxonomy" id="373681"/>
    <lineage>
        <taxon>Bacteria</taxon>
        <taxon>Bacillati</taxon>
        <taxon>Actinomycetota</taxon>
        <taxon>Actinomycetes</taxon>
        <taxon>Micromonosporales</taxon>
        <taxon>Micromonosporaceae</taxon>
        <taxon>Planosporangium</taxon>
    </lineage>
</organism>
<dbReference type="PANTHER" id="PTHR35526:SF3">
    <property type="entry name" value="ANTI-SIGMA-F FACTOR RSBW"/>
    <property type="match status" value="1"/>
</dbReference>
<dbReference type="InterPro" id="IPR002645">
    <property type="entry name" value="STAS_dom"/>
</dbReference>
<dbReference type="InterPro" id="IPR003594">
    <property type="entry name" value="HATPase_dom"/>
</dbReference>
<gene>
    <name evidence="3" type="ORF">Pfl04_37290</name>
</gene>
<feature type="domain" description="STAS" evidence="2">
    <location>
        <begin position="3"/>
        <end position="113"/>
    </location>
</feature>
<keyword evidence="1" id="KW-0723">Serine/threonine-protein kinase</keyword>
<evidence type="ECO:0000259" key="2">
    <source>
        <dbReference type="PROSITE" id="PS50801"/>
    </source>
</evidence>
<evidence type="ECO:0000313" key="3">
    <source>
        <dbReference type="EMBL" id="GIG75325.1"/>
    </source>
</evidence>
<dbReference type="Pfam" id="PF01740">
    <property type="entry name" value="STAS"/>
    <property type="match status" value="1"/>
</dbReference>
<proteinExistence type="predicted"/>
<dbReference type="InterPro" id="IPR036890">
    <property type="entry name" value="HATPase_C_sf"/>
</dbReference>
<dbReference type="CDD" id="cd07043">
    <property type="entry name" value="STAS_anti-anti-sigma_factors"/>
    <property type="match status" value="1"/>
</dbReference>
<dbReference type="Gene3D" id="3.30.750.24">
    <property type="entry name" value="STAS domain"/>
    <property type="match status" value="1"/>
</dbReference>
<name>A0A8J3LXT3_9ACTN</name>
<reference evidence="3" key="1">
    <citation type="submission" date="2021-01" db="EMBL/GenBank/DDBJ databases">
        <title>Whole genome shotgun sequence of Planosporangium flavigriseum NBRC 105377.</title>
        <authorList>
            <person name="Komaki H."/>
            <person name="Tamura T."/>
        </authorList>
    </citation>
    <scope>NUCLEOTIDE SEQUENCE</scope>
    <source>
        <strain evidence="3">NBRC 105377</strain>
    </source>
</reference>
<dbReference type="PROSITE" id="PS50801">
    <property type="entry name" value="STAS"/>
    <property type="match status" value="1"/>
</dbReference>
<keyword evidence="1" id="KW-0418">Kinase</keyword>
<sequence length="265" mass="27640">MRLAWEIETDLPVAVIRLAGELSVETAPEVRLAVATALAIQPAAVVVDLAALTAADDVVRTVFSECARSAAAWPGCPVVLSCPSGDVAAGLDRLSVSRSVVVHPDLGQALAALEEVPAPLRLWQRLTATPSITGPAARATVVAACETWGVGEDAGLQHVANRAELVVTELISNAILHAKTEIELTVALREPFLHISVADGSGAPPRLMSADSVETVGGRGLILVEALATKWGYLPTRDGKVVWAMLRLDPPRHGPGVATPDHPAN</sequence>
<dbReference type="RefSeq" id="WP_168078417.1">
    <property type="nucleotide sequence ID" value="NZ_BAAAQJ010000021.1"/>
</dbReference>
<keyword evidence="4" id="KW-1185">Reference proteome</keyword>
<accession>A0A8J3LXT3</accession>
<protein>
    <recommendedName>
        <fullName evidence="2">STAS domain-containing protein</fullName>
    </recommendedName>
</protein>
<dbReference type="InterPro" id="IPR050267">
    <property type="entry name" value="Anti-sigma-factor_SerPK"/>
</dbReference>
<dbReference type="Gene3D" id="3.30.565.10">
    <property type="entry name" value="Histidine kinase-like ATPase, C-terminal domain"/>
    <property type="match status" value="1"/>
</dbReference>
<evidence type="ECO:0000256" key="1">
    <source>
        <dbReference type="ARBA" id="ARBA00022527"/>
    </source>
</evidence>
<dbReference type="InterPro" id="IPR036513">
    <property type="entry name" value="STAS_dom_sf"/>
</dbReference>
<dbReference type="GO" id="GO:0004674">
    <property type="term" value="F:protein serine/threonine kinase activity"/>
    <property type="evidence" value="ECO:0007669"/>
    <property type="project" value="UniProtKB-KW"/>
</dbReference>